<dbReference type="InterPro" id="IPR053224">
    <property type="entry name" value="Sensory_adhesion_molecule"/>
</dbReference>
<gene>
    <name evidence="3" type="ORF">FEN17_07660</name>
</gene>
<feature type="domain" description="DUF6923" evidence="2">
    <location>
        <begin position="39"/>
        <end position="218"/>
    </location>
</feature>
<dbReference type="RefSeq" id="WP_138364679.1">
    <property type="nucleotide sequence ID" value="NZ_VCEJ01000002.1"/>
</dbReference>
<dbReference type="EMBL" id="VCEJ01000002">
    <property type="protein sequence ID" value="TLV03471.1"/>
    <property type="molecule type" value="Genomic_DNA"/>
</dbReference>
<dbReference type="Pfam" id="PF21959">
    <property type="entry name" value="DUF6923"/>
    <property type="match status" value="1"/>
</dbReference>
<dbReference type="PANTHER" id="PTHR31460">
    <property type="match status" value="1"/>
</dbReference>
<protein>
    <submittedName>
        <fullName evidence="3">Gluconolaconase</fullName>
    </submittedName>
</protein>
<evidence type="ECO:0000256" key="1">
    <source>
        <dbReference type="SAM" id="SignalP"/>
    </source>
</evidence>
<evidence type="ECO:0000259" key="2">
    <source>
        <dbReference type="Pfam" id="PF21959"/>
    </source>
</evidence>
<keyword evidence="4" id="KW-1185">Reference proteome</keyword>
<dbReference type="InterPro" id="IPR011042">
    <property type="entry name" value="6-blade_b-propeller_TolB-like"/>
</dbReference>
<accession>A0A5R9L4Z5</accession>
<comment type="caution">
    <text evidence="3">The sequence shown here is derived from an EMBL/GenBank/DDBJ whole genome shotgun (WGS) entry which is preliminary data.</text>
</comment>
<feature type="chain" id="PRO_5024425754" evidence="1">
    <location>
        <begin position="23"/>
        <end position="324"/>
    </location>
</feature>
<dbReference type="InterPro" id="IPR054215">
    <property type="entry name" value="DUF6923"/>
</dbReference>
<name>A0A5R9L4Z5_9BACT</name>
<feature type="signal peptide" evidence="1">
    <location>
        <begin position="1"/>
        <end position="22"/>
    </location>
</feature>
<evidence type="ECO:0000313" key="3">
    <source>
        <dbReference type="EMBL" id="TLV03471.1"/>
    </source>
</evidence>
<evidence type="ECO:0000313" key="4">
    <source>
        <dbReference type="Proteomes" id="UP000306402"/>
    </source>
</evidence>
<dbReference type="Proteomes" id="UP000306402">
    <property type="component" value="Unassembled WGS sequence"/>
</dbReference>
<proteinExistence type="predicted"/>
<keyword evidence="1" id="KW-0732">Signal</keyword>
<organism evidence="3 4">
    <name type="scientific">Dyadobacter luticola</name>
    <dbReference type="NCBI Taxonomy" id="1979387"/>
    <lineage>
        <taxon>Bacteria</taxon>
        <taxon>Pseudomonadati</taxon>
        <taxon>Bacteroidota</taxon>
        <taxon>Cytophagia</taxon>
        <taxon>Cytophagales</taxon>
        <taxon>Spirosomataceae</taxon>
        <taxon>Dyadobacter</taxon>
    </lineage>
</organism>
<dbReference type="SUPFAM" id="SSF63829">
    <property type="entry name" value="Calcium-dependent phosphotriesterase"/>
    <property type="match status" value="1"/>
</dbReference>
<dbReference type="AlphaFoldDB" id="A0A5R9L4Z5"/>
<dbReference type="PANTHER" id="PTHR31460:SF3">
    <property type="entry name" value="MESOCENTIN"/>
    <property type="match status" value="1"/>
</dbReference>
<dbReference type="Gene3D" id="2.120.10.30">
    <property type="entry name" value="TolB, C-terminal domain"/>
    <property type="match status" value="1"/>
</dbReference>
<sequence>MHFINTLIKTAVLQLTLFPVFAQTAKIQFEKPGLYPEGVAYNPGDKHFYMGSVTTATIGRVGMDGKYEEVFKDTTLKSTYGMKVSPDNKLLWVCVSDANYSKFTEPATAKKMGRLIAIDISTHKKVQDVDLGNLVEGKHFINDIVFDKQGNLYATDSYNPVIYKIDKAGKASIFAKNDLFKSIDVGLNGIAFHPKGFLVVDNNGSGALLKVDIADPTKVSVIKIKTFFPGADGLLFDPAGNLIVVQNKGVDKIFRLASTDDWATANVTGATAAEDRYQQPSTSTLADNQVYVINSKMNELADPVKRPSKAFSIQKPDFREVSSK</sequence>
<reference evidence="3 4" key="1">
    <citation type="submission" date="2019-05" db="EMBL/GenBank/DDBJ databases">
        <authorList>
            <person name="Qu J.-H."/>
        </authorList>
    </citation>
    <scope>NUCLEOTIDE SEQUENCE [LARGE SCALE GENOMIC DNA]</scope>
    <source>
        <strain evidence="3 4">T17</strain>
    </source>
</reference>
<dbReference type="OrthoDB" id="8584394at2"/>